<dbReference type="InterPro" id="IPR003481">
    <property type="entry name" value="FliD_N"/>
</dbReference>
<dbReference type="OrthoDB" id="9776025at2"/>
<dbReference type="GO" id="GO:0009424">
    <property type="term" value="C:bacterial-type flagellum hook"/>
    <property type="evidence" value="ECO:0007669"/>
    <property type="project" value="UniProtKB-UniRule"/>
</dbReference>
<evidence type="ECO:0000256" key="3">
    <source>
        <dbReference type="ARBA" id="ARBA00023054"/>
    </source>
</evidence>
<keyword evidence="5" id="KW-0964">Secreted</keyword>
<dbReference type="InterPro" id="IPR040026">
    <property type="entry name" value="FliD"/>
</dbReference>
<keyword evidence="8" id="KW-0966">Cell projection</keyword>
<comment type="subunit">
    <text evidence="2 5">Homopentamer.</text>
</comment>
<dbReference type="RefSeq" id="WP_097071876.1">
    <property type="nucleotide sequence ID" value="NZ_OBMQ01000001.1"/>
</dbReference>
<dbReference type="PANTHER" id="PTHR30288">
    <property type="entry name" value="FLAGELLAR CAP/ASSEMBLY PROTEIN FLID"/>
    <property type="match status" value="1"/>
</dbReference>
<keyword evidence="8" id="KW-0282">Flagellum</keyword>
<dbReference type="Proteomes" id="UP000219636">
    <property type="component" value="Unassembled WGS sequence"/>
</dbReference>
<evidence type="ECO:0000256" key="5">
    <source>
        <dbReference type="RuleBase" id="RU362066"/>
    </source>
</evidence>
<evidence type="ECO:0000259" key="7">
    <source>
        <dbReference type="Pfam" id="PF07195"/>
    </source>
</evidence>
<evidence type="ECO:0000313" key="8">
    <source>
        <dbReference type="EMBL" id="SOB91397.1"/>
    </source>
</evidence>
<name>A0A285RGA3_9BACL</name>
<dbReference type="GO" id="GO:0009421">
    <property type="term" value="C:bacterial-type flagellum filament cap"/>
    <property type="evidence" value="ECO:0007669"/>
    <property type="project" value="InterPro"/>
</dbReference>
<evidence type="ECO:0000256" key="4">
    <source>
        <dbReference type="ARBA" id="ARBA00023143"/>
    </source>
</evidence>
<comment type="subcellular location">
    <subcellularLocation>
        <location evidence="5">Secreted</location>
    </subcellularLocation>
    <subcellularLocation>
        <location evidence="5">Bacterial flagellum</location>
    </subcellularLocation>
</comment>
<evidence type="ECO:0000256" key="1">
    <source>
        <dbReference type="ARBA" id="ARBA00009764"/>
    </source>
</evidence>
<dbReference type="EMBL" id="OBMQ01000001">
    <property type="protein sequence ID" value="SOB91397.1"/>
    <property type="molecule type" value="Genomic_DNA"/>
</dbReference>
<feature type="domain" description="Flagellar hook-associated protein 2 N-terminal" evidence="6">
    <location>
        <begin position="10"/>
        <end position="106"/>
    </location>
</feature>
<keyword evidence="3 5" id="KW-0175">Coiled coil</keyword>
<protein>
    <recommendedName>
        <fullName evidence="5">Flagellar hook-associated protein 2</fullName>
        <shortName evidence="5">HAP2</shortName>
    </recommendedName>
    <alternativeName>
        <fullName evidence="5">Flagellar cap protein</fullName>
    </alternativeName>
</protein>
<dbReference type="Pfam" id="PF02465">
    <property type="entry name" value="FliD_N"/>
    <property type="match status" value="1"/>
</dbReference>
<evidence type="ECO:0000313" key="9">
    <source>
        <dbReference type="Proteomes" id="UP000219636"/>
    </source>
</evidence>
<evidence type="ECO:0000256" key="2">
    <source>
        <dbReference type="ARBA" id="ARBA00011255"/>
    </source>
</evidence>
<reference evidence="9" key="1">
    <citation type="submission" date="2017-08" db="EMBL/GenBank/DDBJ databases">
        <authorList>
            <person name="Varghese N."/>
            <person name="Submissions S."/>
        </authorList>
    </citation>
    <scope>NUCLEOTIDE SEQUENCE [LARGE SCALE GENOMIC DNA]</scope>
    <source>
        <strain evidence="9">JC22</strain>
    </source>
</reference>
<evidence type="ECO:0000259" key="6">
    <source>
        <dbReference type="Pfam" id="PF02465"/>
    </source>
</evidence>
<dbReference type="AlphaFoldDB" id="A0A285RGA3"/>
<comment type="similarity">
    <text evidence="1 5">Belongs to the FliD family.</text>
</comment>
<dbReference type="PANTHER" id="PTHR30288:SF0">
    <property type="entry name" value="FLAGELLAR HOOK-ASSOCIATED PROTEIN 2"/>
    <property type="match status" value="1"/>
</dbReference>
<keyword evidence="9" id="KW-1185">Reference proteome</keyword>
<dbReference type="GO" id="GO:0005576">
    <property type="term" value="C:extracellular region"/>
    <property type="evidence" value="ECO:0007669"/>
    <property type="project" value="UniProtKB-SubCell"/>
</dbReference>
<comment type="function">
    <text evidence="5">Required for morphogenesis and for the elongation of the flagellar filament by facilitating polymerization of the flagellin monomers at the tip of growing filament. Forms a capping structure, which prevents flagellin subunits (transported through the central channel of the flagellum) from leaking out without polymerization at the distal end.</text>
</comment>
<organism evidence="8 9">
    <name type="scientific">Ureibacillus xyleni</name>
    <dbReference type="NCBI Taxonomy" id="614648"/>
    <lineage>
        <taxon>Bacteria</taxon>
        <taxon>Bacillati</taxon>
        <taxon>Bacillota</taxon>
        <taxon>Bacilli</taxon>
        <taxon>Bacillales</taxon>
        <taxon>Caryophanaceae</taxon>
        <taxon>Ureibacillus</taxon>
    </lineage>
</organism>
<keyword evidence="8" id="KW-0969">Cilium</keyword>
<feature type="domain" description="Flagellar hook-associated protein 2 C-terminal" evidence="7">
    <location>
        <begin position="563"/>
        <end position="805"/>
    </location>
</feature>
<dbReference type="GO" id="GO:0007155">
    <property type="term" value="P:cell adhesion"/>
    <property type="evidence" value="ECO:0007669"/>
    <property type="project" value="InterPro"/>
</dbReference>
<feature type="coiled-coil region" evidence="5">
    <location>
        <begin position="486"/>
        <end position="513"/>
    </location>
</feature>
<dbReference type="Pfam" id="PF07195">
    <property type="entry name" value="FliD_C"/>
    <property type="match status" value="1"/>
</dbReference>
<gene>
    <name evidence="8" type="ORF">SAMN05880501_101302</name>
</gene>
<dbReference type="InterPro" id="IPR010809">
    <property type="entry name" value="FliD_C"/>
</dbReference>
<accession>A0A285RGA3</accession>
<sequence>MVTRVGGLASGMDIDSIVEKLMSAEKAPLNKLYQQQQKYEWERDAYREINTALSSFDDFLFDNFRLTSNFYKKTVSSTNSSLVTATANSSASGSLSIEAVSQLASSARVVGNTINATGSKKLSEIGITETSVKLNAIQADGKLLKKAVTISIDGNETVDSFLKKINNSSVGITAIFENNKVSFTAKNTGNNTTGGEIVVEAGADVFNKLLNKTGITNGSAIADNGKNAIFTVNGISTEKSSNSFSLNGYTVTLHETFNSEQSLGQSFIAAIENKNNAQTNYSNMLNRDNPGSLADKYLSGTGSGFATADELRSFFESELVTRKNNLDTALSNLTNAQNTLILSDAKFQTDEKDTYNSLSKEVKDFIKGLSDEKLAAVADFSSIDTPPGPLTQSEYDYLEGLSGNDANIFIFTHEQLVEAKGAKTAGAVYNSLSTDSKKFAQEYLKSDTDFNNLSSEVQTEFEKLSTDEQNILKALNSESIASVANLIDKTKALETAQNKITELSNDIAMFNNTVAAKQNNDAVYNTAKVSLQTALLKTATTEEQRTAIENATDSDLLNIAKVLEQSGATVPPVTLTSTTDTDNMVDKIKKFVETYNGLVTTINGKLKETYNRNFPPLTEEQKEEMSEDEIEKWEKKAKTGLLRNDSILTNGLYAMRRTFMDAVGGLGDATINSLAEIGITTSSTTSDGGKLIINEDKLRDAINKNADQVAGIFTQTGTAKDVKSGKLEDTRGIGQRLRDELKSFTGTIEKKAGKASSTNQSYTIGKRLDEVKDRIDSWLDKLKNIESRYWKQFTAMETAINKANSQSTLFQPSM</sequence>
<dbReference type="GO" id="GO:0071973">
    <property type="term" value="P:bacterial-type flagellum-dependent cell motility"/>
    <property type="evidence" value="ECO:0007669"/>
    <property type="project" value="TreeGrafter"/>
</dbReference>
<keyword evidence="4 5" id="KW-0975">Bacterial flagellum</keyword>
<proteinExistence type="inferred from homology"/>